<feature type="domain" description="Transposase IS4-like" evidence="1">
    <location>
        <begin position="101"/>
        <end position="254"/>
    </location>
</feature>
<proteinExistence type="predicted"/>
<feature type="domain" description="Transposase Helix-turn-helix" evidence="2">
    <location>
        <begin position="45"/>
        <end position="93"/>
    </location>
</feature>
<keyword evidence="4" id="KW-1185">Reference proteome</keyword>
<dbReference type="Pfam" id="PF13613">
    <property type="entry name" value="HTH_Tnp_4"/>
    <property type="match status" value="1"/>
</dbReference>
<organism evidence="3 4">
    <name type="scientific">Actinomadura physcomitrii</name>
    <dbReference type="NCBI Taxonomy" id="2650748"/>
    <lineage>
        <taxon>Bacteria</taxon>
        <taxon>Bacillati</taxon>
        <taxon>Actinomycetota</taxon>
        <taxon>Actinomycetes</taxon>
        <taxon>Streptosporangiales</taxon>
        <taxon>Thermomonosporaceae</taxon>
        <taxon>Actinomadura</taxon>
    </lineage>
</organism>
<accession>A0A6I4MAQ6</accession>
<dbReference type="GO" id="GO:0006313">
    <property type="term" value="P:DNA transposition"/>
    <property type="evidence" value="ECO:0007669"/>
    <property type="project" value="InterPro"/>
</dbReference>
<dbReference type="EMBL" id="WBMS02000015">
    <property type="protein sequence ID" value="MWA02723.1"/>
    <property type="molecule type" value="Genomic_DNA"/>
</dbReference>
<dbReference type="GO" id="GO:0003677">
    <property type="term" value="F:DNA binding"/>
    <property type="evidence" value="ECO:0007669"/>
    <property type="project" value="InterPro"/>
</dbReference>
<evidence type="ECO:0000259" key="2">
    <source>
        <dbReference type="Pfam" id="PF13613"/>
    </source>
</evidence>
<comment type="caution">
    <text evidence="3">The sequence shown here is derived from an EMBL/GenBank/DDBJ whole genome shotgun (WGS) entry which is preliminary data.</text>
</comment>
<gene>
    <name evidence="3" type="ORF">F8568_020560</name>
</gene>
<dbReference type="GO" id="GO:0004803">
    <property type="term" value="F:transposase activity"/>
    <property type="evidence" value="ECO:0007669"/>
    <property type="project" value="InterPro"/>
</dbReference>
<dbReference type="RefSeq" id="WP_151595202.1">
    <property type="nucleotide sequence ID" value="NZ_WBMS02000015.1"/>
</dbReference>
<dbReference type="InterPro" id="IPR027805">
    <property type="entry name" value="Transposase_HTH_dom"/>
</dbReference>
<protein>
    <submittedName>
        <fullName evidence="3">Transposase</fullName>
    </submittedName>
</protein>
<dbReference type="Pfam" id="PF01609">
    <property type="entry name" value="DDE_Tnp_1"/>
    <property type="match status" value="1"/>
</dbReference>
<evidence type="ECO:0000313" key="3">
    <source>
        <dbReference type="EMBL" id="MWA02723.1"/>
    </source>
</evidence>
<evidence type="ECO:0000259" key="1">
    <source>
        <dbReference type="Pfam" id="PF01609"/>
    </source>
</evidence>
<dbReference type="AlphaFoldDB" id="A0A6I4MAQ6"/>
<sequence>MERLIRADRDEWVPVFTGLSVRQFRRLVRIVAGRGGEQTGTGRRWSLPLADRVLLIAVYYRTNLTLRQVALLFGVSKSAAHRVVDHLAPLLALAPVTRRHSPDTVLIVDGTLVPVHDRTVTASSKNYRYSVNMQVVIDANTRLAVAVERPVPGNHNDCTAFRDSDADQACRGAHVMADGGYQGNRQVIMPYRRHRDGSELPAWQHALNTVHKRVRTRVEHVFARMKWWNILRNCRRKRDGVHHATHGIALMHNLAKAG</sequence>
<reference evidence="3" key="1">
    <citation type="submission" date="2019-12" db="EMBL/GenBank/DDBJ databases">
        <title>Actinomadura physcomitrii sp. nov., a novel actinomycete isolated from moss [Physcomitrium sphaericum (Ludw) Fuernr].</title>
        <authorList>
            <person name="Zhuang X."/>
        </authorList>
    </citation>
    <scope>NUCLEOTIDE SEQUENCE [LARGE SCALE GENOMIC DNA]</scope>
    <source>
        <strain evidence="3">LD22</strain>
    </source>
</reference>
<dbReference type="InterPro" id="IPR002559">
    <property type="entry name" value="Transposase_11"/>
</dbReference>
<evidence type="ECO:0000313" key="4">
    <source>
        <dbReference type="Proteomes" id="UP000462055"/>
    </source>
</evidence>
<dbReference type="Proteomes" id="UP000462055">
    <property type="component" value="Unassembled WGS sequence"/>
</dbReference>
<name>A0A6I4MAQ6_9ACTN</name>